<keyword evidence="4" id="KW-0472">Membrane</keyword>
<keyword evidence="4" id="KW-1003">Cell membrane</keyword>
<evidence type="ECO:0000256" key="6">
    <source>
        <dbReference type="ARBA" id="ARBA00025321"/>
    </source>
</evidence>
<keyword evidence="9" id="KW-1185">Reference proteome</keyword>
<dbReference type="GO" id="GO:0016020">
    <property type="term" value="C:membrane"/>
    <property type="evidence" value="ECO:0007669"/>
    <property type="project" value="UniProtKB-SubCell"/>
</dbReference>
<name>A0A9X3IL03_9HYPH</name>
<feature type="signal peptide" evidence="7">
    <location>
        <begin position="1"/>
        <end position="31"/>
    </location>
</feature>
<sequence length="148" mass="15932">MLKRTKAMLRSGLAIAVFAASIVALGTPAQAAGPAGDGSFQVADNWNGNRWHGGGNDWRWRHGNRWHGGGWHGGYYYGDNWGGAAAAAGIMGLATGAIIANSANQPRYYEGGYGGDYVAYCASRYRTFDPRTGTYVGFDGYRHRCMMP</sequence>
<comment type="similarity">
    <text evidence="2">Belongs to the BA14k family.</text>
</comment>
<comment type="caution">
    <text evidence="8">The sequence shown here is derived from an EMBL/GenBank/DDBJ whole genome shotgun (WGS) entry which is preliminary data.</text>
</comment>
<dbReference type="AlphaFoldDB" id="A0A9X3IL03"/>
<evidence type="ECO:0000256" key="5">
    <source>
        <dbReference type="ARBA" id="ARBA00022734"/>
    </source>
</evidence>
<evidence type="ECO:0000256" key="3">
    <source>
        <dbReference type="ARBA" id="ARBA00020552"/>
    </source>
</evidence>
<dbReference type="GO" id="GO:0030246">
    <property type="term" value="F:carbohydrate binding"/>
    <property type="evidence" value="ECO:0007669"/>
    <property type="project" value="UniProtKB-KW"/>
</dbReference>
<evidence type="ECO:0000256" key="4">
    <source>
        <dbReference type="ARBA" id="ARBA00022475"/>
    </source>
</evidence>
<dbReference type="RefSeq" id="WP_266338315.1">
    <property type="nucleotide sequence ID" value="NZ_JAPKNK010000003.1"/>
</dbReference>
<dbReference type="Pfam" id="PF07886">
    <property type="entry name" value="BA14K"/>
    <property type="match status" value="1"/>
</dbReference>
<protein>
    <recommendedName>
        <fullName evidence="3">Lectin-like protein BA14k</fullName>
    </recommendedName>
</protein>
<dbReference type="EMBL" id="JAPKNK010000003">
    <property type="protein sequence ID" value="MCX5569342.1"/>
    <property type="molecule type" value="Genomic_DNA"/>
</dbReference>
<dbReference type="Proteomes" id="UP001144805">
    <property type="component" value="Unassembled WGS sequence"/>
</dbReference>
<organism evidence="8 9">
    <name type="scientific">Kaistia nematophila</name>
    <dbReference type="NCBI Taxonomy" id="2994654"/>
    <lineage>
        <taxon>Bacteria</taxon>
        <taxon>Pseudomonadati</taxon>
        <taxon>Pseudomonadota</taxon>
        <taxon>Alphaproteobacteria</taxon>
        <taxon>Hyphomicrobiales</taxon>
        <taxon>Kaistiaceae</taxon>
        <taxon>Kaistia</taxon>
    </lineage>
</organism>
<reference evidence="8" key="1">
    <citation type="submission" date="2022-11" db="EMBL/GenBank/DDBJ databases">
        <title>Biodiversity and phylogenetic relationships of bacteria.</title>
        <authorList>
            <person name="Machado R.A.R."/>
            <person name="Bhat A."/>
            <person name="Loulou A."/>
            <person name="Kallel S."/>
        </authorList>
    </citation>
    <scope>NUCLEOTIDE SEQUENCE</scope>
    <source>
        <strain evidence="8">K-TC2</strain>
    </source>
</reference>
<evidence type="ECO:0000313" key="9">
    <source>
        <dbReference type="Proteomes" id="UP001144805"/>
    </source>
</evidence>
<keyword evidence="7" id="KW-0732">Signal</keyword>
<evidence type="ECO:0000256" key="1">
    <source>
        <dbReference type="ARBA" id="ARBA00004167"/>
    </source>
</evidence>
<accession>A0A9X3IL03</accession>
<evidence type="ECO:0000256" key="2">
    <source>
        <dbReference type="ARBA" id="ARBA00010270"/>
    </source>
</evidence>
<feature type="chain" id="PRO_5040758969" description="Lectin-like protein BA14k" evidence="7">
    <location>
        <begin position="32"/>
        <end position="148"/>
    </location>
</feature>
<comment type="function">
    <text evidence="6">Has immunoglobulin-binding and hemagglutination properties, and can bind to mannose. Essential for virulence. May be involved in LPS biosynthesis or polysaccharide transport.</text>
</comment>
<gene>
    <name evidence="8" type="ORF">OSH07_09065</name>
</gene>
<proteinExistence type="inferred from homology"/>
<keyword evidence="5" id="KW-0430">Lectin</keyword>
<comment type="subcellular location">
    <subcellularLocation>
        <location evidence="1">Membrane</location>
        <topology evidence="1">Single-pass membrane protein</topology>
    </subcellularLocation>
</comment>
<evidence type="ECO:0000256" key="7">
    <source>
        <dbReference type="SAM" id="SignalP"/>
    </source>
</evidence>
<evidence type="ECO:0000313" key="8">
    <source>
        <dbReference type="EMBL" id="MCX5569342.1"/>
    </source>
</evidence>
<dbReference type="InterPro" id="IPR012413">
    <property type="entry name" value="BA14K"/>
</dbReference>